<reference evidence="2" key="1">
    <citation type="journal article" date="2020" name="Stud. Mycol.">
        <title>101 Dothideomycetes genomes: a test case for predicting lifestyles and emergence of pathogens.</title>
        <authorList>
            <person name="Haridas S."/>
            <person name="Albert R."/>
            <person name="Binder M."/>
            <person name="Bloem J."/>
            <person name="Labutti K."/>
            <person name="Salamov A."/>
            <person name="Andreopoulos B."/>
            <person name="Baker S."/>
            <person name="Barry K."/>
            <person name="Bills G."/>
            <person name="Bluhm B."/>
            <person name="Cannon C."/>
            <person name="Castanera R."/>
            <person name="Culley D."/>
            <person name="Daum C."/>
            <person name="Ezra D."/>
            <person name="Gonzalez J."/>
            <person name="Henrissat B."/>
            <person name="Kuo A."/>
            <person name="Liang C."/>
            <person name="Lipzen A."/>
            <person name="Lutzoni F."/>
            <person name="Magnuson J."/>
            <person name="Mondo S."/>
            <person name="Nolan M."/>
            <person name="Ohm R."/>
            <person name="Pangilinan J."/>
            <person name="Park H.-J."/>
            <person name="Ramirez L."/>
            <person name="Alfaro M."/>
            <person name="Sun H."/>
            <person name="Tritt A."/>
            <person name="Yoshinaga Y."/>
            <person name="Zwiers L.-H."/>
            <person name="Turgeon B."/>
            <person name="Goodwin S."/>
            <person name="Spatafora J."/>
            <person name="Crous P."/>
            <person name="Grigoriev I."/>
        </authorList>
    </citation>
    <scope>NUCLEOTIDE SEQUENCE</scope>
    <source>
        <strain evidence="2">CBS 207.26</strain>
    </source>
</reference>
<dbReference type="Pfam" id="PF01498">
    <property type="entry name" value="HTH_Tnp_Tc3_2"/>
    <property type="match status" value="1"/>
</dbReference>
<dbReference type="InterPro" id="IPR009057">
    <property type="entry name" value="Homeodomain-like_sf"/>
</dbReference>
<gene>
    <name evidence="2" type="ORF">K469DRAFT_707291</name>
</gene>
<dbReference type="SUPFAM" id="SSF46689">
    <property type="entry name" value="Homeodomain-like"/>
    <property type="match status" value="1"/>
</dbReference>
<dbReference type="InterPro" id="IPR002492">
    <property type="entry name" value="Transposase_Tc1-like"/>
</dbReference>
<dbReference type="InterPro" id="IPR036388">
    <property type="entry name" value="WH-like_DNA-bd_sf"/>
</dbReference>
<feature type="domain" description="Transposase Tc1-like" evidence="1">
    <location>
        <begin position="90"/>
        <end position="133"/>
    </location>
</feature>
<name>A0A6A6E6A9_9PEZI</name>
<keyword evidence="3" id="KW-1185">Reference proteome</keyword>
<dbReference type="GO" id="GO:0003677">
    <property type="term" value="F:DNA binding"/>
    <property type="evidence" value="ECO:0007669"/>
    <property type="project" value="InterPro"/>
</dbReference>
<organism evidence="2 3">
    <name type="scientific">Zopfia rhizophila CBS 207.26</name>
    <dbReference type="NCBI Taxonomy" id="1314779"/>
    <lineage>
        <taxon>Eukaryota</taxon>
        <taxon>Fungi</taxon>
        <taxon>Dikarya</taxon>
        <taxon>Ascomycota</taxon>
        <taxon>Pezizomycotina</taxon>
        <taxon>Dothideomycetes</taxon>
        <taxon>Dothideomycetes incertae sedis</taxon>
        <taxon>Zopfiaceae</taxon>
        <taxon>Zopfia</taxon>
    </lineage>
</organism>
<evidence type="ECO:0000259" key="1">
    <source>
        <dbReference type="Pfam" id="PF01498"/>
    </source>
</evidence>
<dbReference type="AlphaFoldDB" id="A0A6A6E6A9"/>
<feature type="non-terminal residue" evidence="2">
    <location>
        <position position="159"/>
    </location>
</feature>
<dbReference type="Proteomes" id="UP000800200">
    <property type="component" value="Unassembled WGS sequence"/>
</dbReference>
<evidence type="ECO:0000313" key="2">
    <source>
        <dbReference type="EMBL" id="KAF2186109.1"/>
    </source>
</evidence>
<dbReference type="GO" id="GO:0015074">
    <property type="term" value="P:DNA integration"/>
    <property type="evidence" value="ECO:0007669"/>
    <property type="project" value="InterPro"/>
</dbReference>
<dbReference type="GO" id="GO:0006313">
    <property type="term" value="P:DNA transposition"/>
    <property type="evidence" value="ECO:0007669"/>
    <property type="project" value="InterPro"/>
</dbReference>
<accession>A0A6A6E6A9</accession>
<protein>
    <recommendedName>
        <fullName evidence="1">Transposase Tc1-like domain-containing protein</fullName>
    </recommendedName>
</protein>
<dbReference type="Gene3D" id="1.10.10.10">
    <property type="entry name" value="Winged helix-like DNA-binding domain superfamily/Winged helix DNA-binding domain"/>
    <property type="match status" value="1"/>
</dbReference>
<sequence length="159" mass="18455">MRSFDQEISGNRILNGELSSDARSSIISKSEAGGTQKELAAEFNYRRQTIADTIKRWQLYKTTEFLPQSGRPQLLNRREKRAAFQRVGLLHVSRTTVYRALKTKGLHKFRCKKRSKLTLGVAKLRLKFAKEHRKFNFRRCTIKFSDECSVERGSGRNTE</sequence>
<dbReference type="EMBL" id="ML994631">
    <property type="protein sequence ID" value="KAF2186109.1"/>
    <property type="molecule type" value="Genomic_DNA"/>
</dbReference>
<evidence type="ECO:0000313" key="3">
    <source>
        <dbReference type="Proteomes" id="UP000800200"/>
    </source>
</evidence>
<proteinExistence type="predicted"/>
<dbReference type="OrthoDB" id="3942356at2759"/>